<dbReference type="Proteomes" id="UP000830198">
    <property type="component" value="Chromosome"/>
</dbReference>
<evidence type="ECO:0000313" key="2">
    <source>
        <dbReference type="EMBL" id="UPK72137.1"/>
    </source>
</evidence>
<name>A0ABY4I8B9_CHIFI</name>
<evidence type="ECO:0000256" key="1">
    <source>
        <dbReference type="SAM" id="SignalP"/>
    </source>
</evidence>
<feature type="signal peptide" evidence="1">
    <location>
        <begin position="1"/>
        <end position="19"/>
    </location>
</feature>
<gene>
    <name evidence="2" type="ORF">MYF79_12660</name>
</gene>
<protein>
    <submittedName>
        <fullName evidence="2">Uncharacterized protein</fullName>
    </submittedName>
</protein>
<dbReference type="EMBL" id="CP095855">
    <property type="protein sequence ID" value="UPK72137.1"/>
    <property type="molecule type" value="Genomic_DNA"/>
</dbReference>
<keyword evidence="1" id="KW-0732">Signal</keyword>
<sequence>MKKIQFILLCIFSCFIARADYIDTGDKQFYGKIIFVSKEKIILRDDCNGNSREFRWLHIRSIKFSADCHHPGWEMSTSPVTADIQCSKAMLFQIFLPTLQRFTYATEFVMKEGKVSIIYANGKGRKDFSAENIDSILGLAMYSEVCLSDVPADFPTL</sequence>
<dbReference type="RefSeq" id="WP_247814221.1">
    <property type="nucleotide sequence ID" value="NZ_CP095855.1"/>
</dbReference>
<evidence type="ECO:0000313" key="3">
    <source>
        <dbReference type="Proteomes" id="UP000830198"/>
    </source>
</evidence>
<accession>A0ABY4I8B9</accession>
<keyword evidence="3" id="KW-1185">Reference proteome</keyword>
<organism evidence="2 3">
    <name type="scientific">Chitinophaga filiformis</name>
    <name type="common">Myxococcus filiformis</name>
    <name type="synonym">Flexibacter filiformis</name>
    <dbReference type="NCBI Taxonomy" id="104663"/>
    <lineage>
        <taxon>Bacteria</taxon>
        <taxon>Pseudomonadati</taxon>
        <taxon>Bacteroidota</taxon>
        <taxon>Chitinophagia</taxon>
        <taxon>Chitinophagales</taxon>
        <taxon>Chitinophagaceae</taxon>
        <taxon>Chitinophaga</taxon>
    </lineage>
</organism>
<proteinExistence type="predicted"/>
<reference evidence="2 3" key="1">
    <citation type="submission" date="2022-04" db="EMBL/GenBank/DDBJ databases">
        <title>The arsenic-methylating capacity of Chitinophaga filiformis YT5 during chitin decomposition.</title>
        <authorList>
            <person name="Chen G."/>
            <person name="Liang Y."/>
        </authorList>
    </citation>
    <scope>NUCLEOTIDE SEQUENCE [LARGE SCALE GENOMIC DNA]</scope>
    <source>
        <strain evidence="2 3">YT5</strain>
    </source>
</reference>
<feature type="chain" id="PRO_5046564758" evidence="1">
    <location>
        <begin position="20"/>
        <end position="157"/>
    </location>
</feature>